<dbReference type="GO" id="GO:0016020">
    <property type="term" value="C:membrane"/>
    <property type="evidence" value="ECO:0007669"/>
    <property type="project" value="UniProtKB-SubCell"/>
</dbReference>
<keyword evidence="4 6" id="KW-1133">Transmembrane helix</keyword>
<name>A3SPT4_ROSNI</name>
<dbReference type="SUPFAM" id="SSF103481">
    <property type="entry name" value="Multidrug resistance efflux transporter EmrE"/>
    <property type="match status" value="2"/>
</dbReference>
<feature type="domain" description="EamA" evidence="7">
    <location>
        <begin position="12"/>
        <end position="143"/>
    </location>
</feature>
<feature type="transmembrane region" description="Helical" evidence="6">
    <location>
        <begin position="267"/>
        <end position="285"/>
    </location>
</feature>
<evidence type="ECO:0000256" key="3">
    <source>
        <dbReference type="ARBA" id="ARBA00022692"/>
    </source>
</evidence>
<dbReference type="InterPro" id="IPR000620">
    <property type="entry name" value="EamA_dom"/>
</dbReference>
<evidence type="ECO:0000256" key="6">
    <source>
        <dbReference type="SAM" id="Phobius"/>
    </source>
</evidence>
<feature type="transmembrane region" description="Helical" evidence="6">
    <location>
        <begin position="39"/>
        <end position="56"/>
    </location>
</feature>
<evidence type="ECO:0000313" key="9">
    <source>
        <dbReference type="Proteomes" id="UP000005954"/>
    </source>
</evidence>
<evidence type="ECO:0000259" key="7">
    <source>
        <dbReference type="Pfam" id="PF00892"/>
    </source>
</evidence>
<dbReference type="OrthoDB" id="7818056at2"/>
<feature type="transmembrane region" description="Helical" evidence="6">
    <location>
        <begin position="76"/>
        <end position="94"/>
    </location>
</feature>
<organism evidence="8 9">
    <name type="scientific">Roseovarius nubinhibens (strain ATCC BAA-591 / DSM 15170 / ISM)</name>
    <dbReference type="NCBI Taxonomy" id="89187"/>
    <lineage>
        <taxon>Bacteria</taxon>
        <taxon>Pseudomonadati</taxon>
        <taxon>Pseudomonadota</taxon>
        <taxon>Alphaproteobacteria</taxon>
        <taxon>Rhodobacterales</taxon>
        <taxon>Roseobacteraceae</taxon>
        <taxon>Roseovarius</taxon>
    </lineage>
</organism>
<keyword evidence="9" id="KW-1185">Reference proteome</keyword>
<keyword evidence="5 6" id="KW-0472">Membrane</keyword>
<protein>
    <submittedName>
        <fullName evidence="8">Membrane protein, putative</fullName>
    </submittedName>
</protein>
<feature type="transmembrane region" description="Helical" evidence="6">
    <location>
        <begin position="154"/>
        <end position="175"/>
    </location>
</feature>
<comment type="similarity">
    <text evidence="2">Belongs to the drug/metabolite transporter (DMT) superfamily. 10 TMS drug/metabolite exporter (DME) (TC 2.A.7.3) family.</text>
</comment>
<evidence type="ECO:0000256" key="1">
    <source>
        <dbReference type="ARBA" id="ARBA00004141"/>
    </source>
</evidence>
<feature type="transmembrane region" description="Helical" evidence="6">
    <location>
        <begin position="129"/>
        <end position="148"/>
    </location>
</feature>
<dbReference type="Pfam" id="PF00892">
    <property type="entry name" value="EamA"/>
    <property type="match status" value="1"/>
</dbReference>
<dbReference type="PANTHER" id="PTHR22911">
    <property type="entry name" value="ACYL-MALONYL CONDENSING ENZYME-RELATED"/>
    <property type="match status" value="1"/>
</dbReference>
<dbReference type="eggNOG" id="COG0697">
    <property type="taxonomic scope" value="Bacteria"/>
</dbReference>
<sequence>MSAGVLRSALPLGVAMVALYTLLISSADAITKLFAHGYAAPQLFALSGLMVAGLAYGANRRGGTRRGMRTHCPRAMALRVAATVAGSVAFYYAFRLLPFAEVFLFIALIPLVTALLSGPVLGEAVRPQAWAALGLGAVGVMCLFPAGLSDIGLGHLVALAAVLLGCVSMMASRYIGLRDDNILAQVFYPNLGLGLVMAAALPFVWQPMGFGDLALAMLYAGVLFGARWVLVAAFRMMPAYVVTPLMNLQFVWMVLLGAVAFGEMPALTVYIGAAIIMVAGGWLIWDQSLPQRRAAQASAVPAE</sequence>
<evidence type="ECO:0000256" key="5">
    <source>
        <dbReference type="ARBA" id="ARBA00023136"/>
    </source>
</evidence>
<feature type="transmembrane region" description="Helical" evidence="6">
    <location>
        <begin position="213"/>
        <end position="234"/>
    </location>
</feature>
<comment type="subcellular location">
    <subcellularLocation>
        <location evidence="1">Membrane</location>
        <topology evidence="1">Multi-pass membrane protein</topology>
    </subcellularLocation>
</comment>
<dbReference type="AlphaFoldDB" id="A3SPT4"/>
<evidence type="ECO:0000313" key="8">
    <source>
        <dbReference type="EMBL" id="EAP76474.1"/>
    </source>
</evidence>
<dbReference type="PANTHER" id="PTHR22911:SF6">
    <property type="entry name" value="SOLUTE CARRIER FAMILY 35 MEMBER G1"/>
    <property type="match status" value="1"/>
</dbReference>
<dbReference type="EMBL" id="AALY01000002">
    <property type="protein sequence ID" value="EAP76474.1"/>
    <property type="molecule type" value="Genomic_DNA"/>
</dbReference>
<keyword evidence="3 6" id="KW-0812">Transmembrane</keyword>
<accession>A3SPT4</accession>
<dbReference type="RefSeq" id="WP_009815299.1">
    <property type="nucleotide sequence ID" value="NZ_CH724156.1"/>
</dbReference>
<gene>
    <name evidence="8" type="ORF">ISM_16450</name>
</gene>
<evidence type="ECO:0000256" key="2">
    <source>
        <dbReference type="ARBA" id="ARBA00009853"/>
    </source>
</evidence>
<dbReference type="STRING" id="89187.ISM_16450"/>
<feature type="transmembrane region" description="Helical" evidence="6">
    <location>
        <begin position="241"/>
        <end position="261"/>
    </location>
</feature>
<feature type="transmembrane region" description="Helical" evidence="6">
    <location>
        <begin position="187"/>
        <end position="207"/>
    </location>
</feature>
<feature type="transmembrane region" description="Helical" evidence="6">
    <location>
        <begin position="100"/>
        <end position="122"/>
    </location>
</feature>
<dbReference type="HOGENOM" id="CLU_032828_2_1_5"/>
<dbReference type="InterPro" id="IPR037185">
    <property type="entry name" value="EmrE-like"/>
</dbReference>
<proteinExistence type="inferred from homology"/>
<dbReference type="Proteomes" id="UP000005954">
    <property type="component" value="Unassembled WGS sequence"/>
</dbReference>
<evidence type="ECO:0000256" key="4">
    <source>
        <dbReference type="ARBA" id="ARBA00022989"/>
    </source>
</evidence>
<comment type="caution">
    <text evidence="8">The sequence shown here is derived from an EMBL/GenBank/DDBJ whole genome shotgun (WGS) entry which is preliminary data.</text>
</comment>
<reference evidence="8 9" key="1">
    <citation type="submission" date="2005-12" db="EMBL/GenBank/DDBJ databases">
        <authorList>
            <person name="Moran M.A."/>
            <person name="Ferriera S."/>
            <person name="Johnson J."/>
            <person name="Kravitz S."/>
            <person name="Halpern A."/>
            <person name="Remington K."/>
            <person name="Beeson K."/>
            <person name="Tran B."/>
            <person name="Rogers Y.-H."/>
            <person name="Friedman R."/>
            <person name="Venter J.C."/>
        </authorList>
    </citation>
    <scope>NUCLEOTIDE SEQUENCE [LARGE SCALE GENOMIC DNA]</scope>
    <source>
        <strain evidence="9">ATCC BAA-591 / DSM 15170 / ISM</strain>
    </source>
</reference>